<organism evidence="1 2">
    <name type="scientific">Saccharobesus litoralis</name>
    <dbReference type="NCBI Taxonomy" id="2172099"/>
    <lineage>
        <taxon>Bacteria</taxon>
        <taxon>Pseudomonadati</taxon>
        <taxon>Pseudomonadota</taxon>
        <taxon>Gammaproteobacteria</taxon>
        <taxon>Alteromonadales</taxon>
        <taxon>Alteromonadaceae</taxon>
        <taxon>Saccharobesus</taxon>
    </lineage>
</organism>
<dbReference type="EMBL" id="CP026604">
    <property type="protein sequence ID" value="AWB66884.1"/>
    <property type="molecule type" value="Genomic_DNA"/>
</dbReference>
<evidence type="ECO:0000313" key="2">
    <source>
        <dbReference type="Proteomes" id="UP000244441"/>
    </source>
</evidence>
<dbReference type="KEGG" id="cate:C2869_10755"/>
<gene>
    <name evidence="1" type="ORF">C2869_10755</name>
</gene>
<proteinExistence type="predicted"/>
<name>A0A2S0VRQ1_9ALTE</name>
<evidence type="ECO:0000313" key="1">
    <source>
        <dbReference type="EMBL" id="AWB66884.1"/>
    </source>
</evidence>
<dbReference type="InterPro" id="IPR022529">
    <property type="entry name" value="DUF3530"/>
</dbReference>
<accession>A0A2S0VRQ1</accession>
<dbReference type="AlphaFoldDB" id="A0A2S0VRQ1"/>
<dbReference type="Proteomes" id="UP000244441">
    <property type="component" value="Chromosome"/>
</dbReference>
<dbReference type="Pfam" id="PF12048">
    <property type="entry name" value="DUF3530"/>
    <property type="match status" value="1"/>
</dbReference>
<sequence>MIADNLVMKARNNLSWLAVLVLISITYCLSASLAAEQKLILPTAKTQLLSQDLKRFGDSDEVKELVAGDSTFVALVSEQDTSFTRGVAILMADSSLSQMQTQAYGHLRYSLNAHGWVTIAAGAPEPYHEQGRINDSNRETYLQSAYQSAEFISAEGQTQQKQKLQIRMQALLNMAGDYPGIIMVVAQGATAGFLTELYHAQTLSEPEIFVLVQPYLADYKANKALPKKIAELQTPILDIWSDYDNPWAKATVASRKRYARKLLTMHYRQRQLFGDRGWEQRDARLTKEIVGYIAYLGW</sequence>
<evidence type="ECO:0008006" key="3">
    <source>
        <dbReference type="Google" id="ProtNLM"/>
    </source>
</evidence>
<protein>
    <recommendedName>
        <fullName evidence="3">DUF3530 family protein</fullName>
    </recommendedName>
</protein>
<reference evidence="1 2" key="1">
    <citation type="submission" date="2018-01" db="EMBL/GenBank/DDBJ databases">
        <title>Genome sequence of a Cantenovulum-like bacteria.</title>
        <authorList>
            <person name="Tan W.R."/>
            <person name="Lau N.-S."/>
            <person name="Go F."/>
            <person name="Amirul A.-A.A."/>
        </authorList>
    </citation>
    <scope>NUCLEOTIDE SEQUENCE [LARGE SCALE GENOMIC DNA]</scope>
    <source>
        <strain evidence="1 2">CCB-QB4</strain>
    </source>
</reference>
<keyword evidence="2" id="KW-1185">Reference proteome</keyword>